<organism evidence="1">
    <name type="scientific">marine sediment metagenome</name>
    <dbReference type="NCBI Taxonomy" id="412755"/>
    <lineage>
        <taxon>unclassified sequences</taxon>
        <taxon>metagenomes</taxon>
        <taxon>ecological metagenomes</taxon>
    </lineage>
</organism>
<reference evidence="1" key="1">
    <citation type="journal article" date="2015" name="Nature">
        <title>Complex archaea that bridge the gap between prokaryotes and eukaryotes.</title>
        <authorList>
            <person name="Spang A."/>
            <person name="Saw J.H."/>
            <person name="Jorgensen S.L."/>
            <person name="Zaremba-Niedzwiedzka K."/>
            <person name="Martijn J."/>
            <person name="Lind A.E."/>
            <person name="van Eijk R."/>
            <person name="Schleper C."/>
            <person name="Guy L."/>
            <person name="Ettema T.J."/>
        </authorList>
    </citation>
    <scope>NUCLEOTIDE SEQUENCE</scope>
</reference>
<proteinExistence type="predicted"/>
<gene>
    <name evidence="1" type="ORF">LCGC14_2987550</name>
</gene>
<dbReference type="NCBIfam" id="TIGR02167">
    <property type="entry name" value="Liste_lipo_26"/>
    <property type="match status" value="3"/>
</dbReference>
<name>A0A0F8X5N9_9ZZZZ</name>
<comment type="caution">
    <text evidence="1">The sequence shown here is derived from an EMBL/GenBank/DDBJ whole genome shotgun (WGS) entry which is preliminary data.</text>
</comment>
<accession>A0A0F8X5N9</accession>
<feature type="non-terminal residue" evidence="1">
    <location>
        <position position="319"/>
    </location>
</feature>
<evidence type="ECO:0008006" key="2">
    <source>
        <dbReference type="Google" id="ProtNLM"/>
    </source>
</evidence>
<dbReference type="InterPro" id="IPR005046">
    <property type="entry name" value="DUF285"/>
</dbReference>
<dbReference type="InterPro" id="IPR011889">
    <property type="entry name" value="Liste_lipo_26"/>
</dbReference>
<sequence length="319" mass="35895">MLKKLKINMIGLMKNKVVKLYGAFLLLSLVLLNISALISPFYREKQTPIRVKFIVRTAQDPNAYVSIWNTSKTSGGSSSNNQLRLPLESSGTYDFTVDWGDSSSNKVTIWNHANVTHNYASEGVFVINITGTIVGWRFNNGGDRLKIIEILQWGSLRLGNLGNYFYGCSNLNLTATDDLDLTGTTSLYEAFRGCTNLGSSGNMNGWDVSRVINMDYMFYQASSFNQPIGNWNVSSVTTMSWMFYRANSFNQPIGSWDVSKMTDLNYMFHDASSFNQLIDSWNVSSVTTMSRMFYGASSFNQPIDSWNVSSVTYMEEMFG</sequence>
<protein>
    <recommendedName>
        <fullName evidence="2">PKD domain-containing protein</fullName>
    </recommendedName>
</protein>
<dbReference type="AlphaFoldDB" id="A0A0F8X5N9"/>
<dbReference type="Pfam" id="PF03382">
    <property type="entry name" value="DUF285"/>
    <property type="match status" value="1"/>
</dbReference>
<dbReference type="EMBL" id="LAZR01061177">
    <property type="protein sequence ID" value="KKK64108.1"/>
    <property type="molecule type" value="Genomic_DNA"/>
</dbReference>
<evidence type="ECO:0000313" key="1">
    <source>
        <dbReference type="EMBL" id="KKK64108.1"/>
    </source>
</evidence>